<dbReference type="Pfam" id="PF00535">
    <property type="entry name" value="Glycos_transf_2"/>
    <property type="match status" value="1"/>
</dbReference>
<keyword evidence="1" id="KW-0812">Transmembrane</keyword>
<dbReference type="EC" id="2.4.-.-" evidence="3"/>
<evidence type="ECO:0000313" key="3">
    <source>
        <dbReference type="EMBL" id="MCD1124789.1"/>
    </source>
</evidence>
<dbReference type="RefSeq" id="WP_230607799.1">
    <property type="nucleotide sequence ID" value="NZ_JAJNAG010000002.1"/>
</dbReference>
<name>A0A9X1SK14_9GAMM</name>
<dbReference type="PANTHER" id="PTHR22916:SF3">
    <property type="entry name" value="UDP-GLCNAC:BETAGAL BETA-1,3-N-ACETYLGLUCOSAMINYLTRANSFERASE-LIKE PROTEIN 1"/>
    <property type="match status" value="1"/>
</dbReference>
<gene>
    <name evidence="3" type="ORF">LPW36_01860</name>
</gene>
<evidence type="ECO:0000259" key="2">
    <source>
        <dbReference type="Pfam" id="PF00535"/>
    </source>
</evidence>
<dbReference type="Proteomes" id="UP001139171">
    <property type="component" value="Unassembled WGS sequence"/>
</dbReference>
<keyword evidence="1" id="KW-1133">Transmembrane helix</keyword>
<keyword evidence="3" id="KW-0328">Glycosyltransferase</keyword>
<feature type="transmembrane region" description="Helical" evidence="1">
    <location>
        <begin position="230"/>
        <end position="252"/>
    </location>
</feature>
<dbReference type="EMBL" id="JAJNAG010000002">
    <property type="protein sequence ID" value="MCD1124789.1"/>
    <property type="molecule type" value="Genomic_DNA"/>
</dbReference>
<dbReference type="Gene3D" id="3.90.550.10">
    <property type="entry name" value="Spore Coat Polysaccharide Biosynthesis Protein SpsA, Chain A"/>
    <property type="match status" value="1"/>
</dbReference>
<sequence>MKLSVIIPVYNSQQTILSCLDSVYSQEIGEYNIEMEVIVIDDGSTDNSLILLEKYKVENKKSNLYIFHKKNGGVSSARNYGINIAKGEWIAFLDSDDIWLPAKIRKQFDIILSSNVRIDFLGCARNNEKLRILFRHINTLYKANVTDLLIKMFPQTSTAIVRKSVLDVAGNYNEKMRYAEDGELWVRICASSNFYYYPESLVITGNGKYNFGASGLSSNIKKMQAGTEEMLYLTYSNNIISQSQLYIFLFFYKIKYIRRMLIVMFRRG</sequence>
<evidence type="ECO:0000313" key="4">
    <source>
        <dbReference type="Proteomes" id="UP001139171"/>
    </source>
</evidence>
<reference evidence="3" key="1">
    <citation type="submission" date="2021-11" db="EMBL/GenBank/DDBJ databases">
        <title>Jinshanibacter sp. isolated from one year old Eriocheir sinensis.</title>
        <authorList>
            <person name="Li J.-Y."/>
            <person name="He W."/>
            <person name="Gao T.-H."/>
        </authorList>
    </citation>
    <scope>NUCLEOTIDE SEQUENCE</scope>
    <source>
        <strain evidence="3">LJY008</strain>
    </source>
</reference>
<dbReference type="SUPFAM" id="SSF53448">
    <property type="entry name" value="Nucleotide-diphospho-sugar transferases"/>
    <property type="match status" value="1"/>
</dbReference>
<dbReference type="InterPro" id="IPR029044">
    <property type="entry name" value="Nucleotide-diphossugar_trans"/>
</dbReference>
<keyword evidence="4" id="KW-1185">Reference proteome</keyword>
<dbReference type="AlphaFoldDB" id="A0A9X1SK14"/>
<dbReference type="GO" id="GO:0016758">
    <property type="term" value="F:hexosyltransferase activity"/>
    <property type="evidence" value="ECO:0007669"/>
    <property type="project" value="UniProtKB-ARBA"/>
</dbReference>
<feature type="domain" description="Glycosyltransferase 2-like" evidence="2">
    <location>
        <begin position="4"/>
        <end position="165"/>
    </location>
</feature>
<proteinExistence type="predicted"/>
<evidence type="ECO:0000256" key="1">
    <source>
        <dbReference type="SAM" id="Phobius"/>
    </source>
</evidence>
<dbReference type="PANTHER" id="PTHR22916">
    <property type="entry name" value="GLYCOSYLTRANSFERASE"/>
    <property type="match status" value="1"/>
</dbReference>
<keyword evidence="1" id="KW-0472">Membrane</keyword>
<protein>
    <submittedName>
        <fullName evidence="3">Glycosyltransferase</fullName>
        <ecNumber evidence="3">2.4.-.-</ecNumber>
    </submittedName>
</protein>
<organism evidence="3 4">
    <name type="scientific">Limnobaculum eriocheiris</name>
    <dbReference type="NCBI Taxonomy" id="2897391"/>
    <lineage>
        <taxon>Bacteria</taxon>
        <taxon>Pseudomonadati</taxon>
        <taxon>Pseudomonadota</taxon>
        <taxon>Gammaproteobacteria</taxon>
        <taxon>Enterobacterales</taxon>
        <taxon>Budviciaceae</taxon>
        <taxon>Limnobaculum</taxon>
    </lineage>
</organism>
<accession>A0A9X1SK14</accession>
<keyword evidence="3" id="KW-0808">Transferase</keyword>
<dbReference type="PROSITE" id="PS51257">
    <property type="entry name" value="PROKAR_LIPOPROTEIN"/>
    <property type="match status" value="1"/>
</dbReference>
<dbReference type="InterPro" id="IPR001173">
    <property type="entry name" value="Glyco_trans_2-like"/>
</dbReference>
<comment type="caution">
    <text evidence="3">The sequence shown here is derived from an EMBL/GenBank/DDBJ whole genome shotgun (WGS) entry which is preliminary data.</text>
</comment>